<dbReference type="EMBL" id="FZOD01000028">
    <property type="protein sequence ID" value="SNT19965.1"/>
    <property type="molecule type" value="Genomic_DNA"/>
</dbReference>
<dbReference type="SUPFAM" id="SSF53822">
    <property type="entry name" value="Periplasmic binding protein-like I"/>
    <property type="match status" value="1"/>
</dbReference>
<dbReference type="InterPro" id="IPR010982">
    <property type="entry name" value="Lambda_DNA-bd_dom_sf"/>
</dbReference>
<evidence type="ECO:0000256" key="1">
    <source>
        <dbReference type="ARBA" id="ARBA00023015"/>
    </source>
</evidence>
<evidence type="ECO:0000256" key="2">
    <source>
        <dbReference type="ARBA" id="ARBA00023125"/>
    </source>
</evidence>
<dbReference type="PROSITE" id="PS00356">
    <property type="entry name" value="HTH_LACI_1"/>
    <property type="match status" value="1"/>
</dbReference>
<dbReference type="PROSITE" id="PS50932">
    <property type="entry name" value="HTH_LACI_2"/>
    <property type="match status" value="1"/>
</dbReference>
<organism evidence="5 6">
    <name type="scientific">Streptosporangium subroseum</name>
    <dbReference type="NCBI Taxonomy" id="106412"/>
    <lineage>
        <taxon>Bacteria</taxon>
        <taxon>Bacillati</taxon>
        <taxon>Actinomycetota</taxon>
        <taxon>Actinomycetes</taxon>
        <taxon>Streptosporangiales</taxon>
        <taxon>Streptosporangiaceae</taxon>
        <taxon>Streptosporangium</taxon>
    </lineage>
</organism>
<dbReference type="Proteomes" id="UP000198282">
    <property type="component" value="Unassembled WGS sequence"/>
</dbReference>
<evidence type="ECO:0000313" key="5">
    <source>
        <dbReference type="EMBL" id="SNT19965.1"/>
    </source>
</evidence>
<dbReference type="InterPro" id="IPR028082">
    <property type="entry name" value="Peripla_BP_I"/>
</dbReference>
<sequence>MYYRKPTIEDVARQAGVSRATASRAMNNTPGVSARTRARVTQMAETLGYRPDPAARALASGRQMSIDLIVINYDPHLDWIGGHPYFGRVIAGMMAALEGTAVHLQIHVAQLDTAAELIDSVARKTTAGAVLVNVTPDLAARFRQRCPQVVSLNTPAPLVPLVASENTKGAYTAVAHLHDIGCRRIAAIHGPSINACATSRRHGHLDLIQNAAVQLITRQSTDPTAAVC</sequence>
<dbReference type="RefSeq" id="WP_089209912.1">
    <property type="nucleotide sequence ID" value="NZ_FZOD01000028.1"/>
</dbReference>
<keyword evidence="1" id="KW-0805">Transcription regulation</keyword>
<dbReference type="InterPro" id="IPR000843">
    <property type="entry name" value="HTH_LacI"/>
</dbReference>
<reference evidence="5 6" key="1">
    <citation type="submission" date="2017-06" db="EMBL/GenBank/DDBJ databases">
        <authorList>
            <person name="Kim H.J."/>
            <person name="Triplett B.A."/>
        </authorList>
    </citation>
    <scope>NUCLEOTIDE SEQUENCE [LARGE SCALE GENOMIC DNA]</scope>
    <source>
        <strain evidence="5 6">CGMCC 4.2132</strain>
    </source>
</reference>
<protein>
    <submittedName>
        <fullName evidence="5">DNA-binding transcriptional regulator, LacI/PurR family</fullName>
    </submittedName>
</protein>
<dbReference type="CDD" id="cd01392">
    <property type="entry name" value="HTH_LacI"/>
    <property type="match status" value="1"/>
</dbReference>
<dbReference type="PRINTS" id="PR00036">
    <property type="entry name" value="HTHLACI"/>
</dbReference>
<dbReference type="SMART" id="SM00354">
    <property type="entry name" value="HTH_LACI"/>
    <property type="match status" value="1"/>
</dbReference>
<dbReference type="Pfam" id="PF00356">
    <property type="entry name" value="LacI"/>
    <property type="match status" value="1"/>
</dbReference>
<accession>A0A239KPH2</accession>
<dbReference type="Gene3D" id="1.10.260.40">
    <property type="entry name" value="lambda repressor-like DNA-binding domains"/>
    <property type="match status" value="1"/>
</dbReference>
<dbReference type="PANTHER" id="PTHR30146">
    <property type="entry name" value="LACI-RELATED TRANSCRIPTIONAL REPRESSOR"/>
    <property type="match status" value="1"/>
</dbReference>
<feature type="domain" description="HTH lacI-type" evidence="4">
    <location>
        <begin position="6"/>
        <end position="60"/>
    </location>
</feature>
<dbReference type="AlphaFoldDB" id="A0A239KPH2"/>
<keyword evidence="6" id="KW-1185">Reference proteome</keyword>
<evidence type="ECO:0000313" key="6">
    <source>
        <dbReference type="Proteomes" id="UP000198282"/>
    </source>
</evidence>
<keyword evidence="3" id="KW-0804">Transcription</keyword>
<evidence type="ECO:0000259" key="4">
    <source>
        <dbReference type="PROSITE" id="PS50932"/>
    </source>
</evidence>
<dbReference type="PANTHER" id="PTHR30146:SF109">
    <property type="entry name" value="HTH-TYPE TRANSCRIPTIONAL REGULATOR GALS"/>
    <property type="match status" value="1"/>
</dbReference>
<keyword evidence="2 5" id="KW-0238">DNA-binding</keyword>
<dbReference type="GO" id="GO:0003700">
    <property type="term" value="F:DNA-binding transcription factor activity"/>
    <property type="evidence" value="ECO:0007669"/>
    <property type="project" value="TreeGrafter"/>
</dbReference>
<dbReference type="GO" id="GO:0000976">
    <property type="term" value="F:transcription cis-regulatory region binding"/>
    <property type="evidence" value="ECO:0007669"/>
    <property type="project" value="TreeGrafter"/>
</dbReference>
<evidence type="ECO:0000256" key="3">
    <source>
        <dbReference type="ARBA" id="ARBA00023163"/>
    </source>
</evidence>
<gene>
    <name evidence="5" type="ORF">SAMN05216276_102841</name>
</gene>
<dbReference type="SUPFAM" id="SSF47413">
    <property type="entry name" value="lambda repressor-like DNA-binding domains"/>
    <property type="match status" value="1"/>
</dbReference>
<proteinExistence type="predicted"/>
<dbReference type="OrthoDB" id="3208777at2"/>
<dbReference type="Gene3D" id="3.40.50.2300">
    <property type="match status" value="1"/>
</dbReference>
<name>A0A239KPH2_9ACTN</name>